<dbReference type="Proteomes" id="UP000054937">
    <property type="component" value="Unassembled WGS sequence"/>
</dbReference>
<dbReference type="InterPro" id="IPR036412">
    <property type="entry name" value="HAD-like_sf"/>
</dbReference>
<dbReference type="OrthoDB" id="303614at2759"/>
<gene>
    <name evidence="1" type="ORF">PPERSA_01835</name>
</gene>
<protein>
    <submittedName>
        <fullName evidence="1">HAD-like domain</fullName>
    </submittedName>
</protein>
<proteinExistence type="predicted"/>
<dbReference type="AlphaFoldDB" id="A0A0V0QKE6"/>
<dbReference type="EMBL" id="LDAU01000153">
    <property type="protein sequence ID" value="KRX02718.1"/>
    <property type="molecule type" value="Genomic_DNA"/>
</dbReference>
<accession>A0A0V0QKE6</accession>
<keyword evidence="2" id="KW-1185">Reference proteome</keyword>
<evidence type="ECO:0000313" key="1">
    <source>
        <dbReference type="EMBL" id="KRX02718.1"/>
    </source>
</evidence>
<dbReference type="InParanoid" id="A0A0V0QKE6"/>
<reference evidence="1 2" key="1">
    <citation type="journal article" date="2015" name="Sci. Rep.">
        <title>Genome of the facultative scuticociliatosis pathogen Pseudocohnilembus persalinus provides insight into its virulence through horizontal gene transfer.</title>
        <authorList>
            <person name="Xiong J."/>
            <person name="Wang G."/>
            <person name="Cheng J."/>
            <person name="Tian M."/>
            <person name="Pan X."/>
            <person name="Warren A."/>
            <person name="Jiang C."/>
            <person name="Yuan D."/>
            <person name="Miao W."/>
        </authorList>
    </citation>
    <scope>NUCLEOTIDE SEQUENCE [LARGE SCALE GENOMIC DNA]</scope>
    <source>
        <strain evidence="1">36N120E</strain>
    </source>
</reference>
<comment type="caution">
    <text evidence="1">The sequence shown here is derived from an EMBL/GenBank/DDBJ whole genome shotgun (WGS) entry which is preliminary data.</text>
</comment>
<dbReference type="Gene3D" id="3.40.50.1000">
    <property type="entry name" value="HAD superfamily/HAD-like"/>
    <property type="match status" value="1"/>
</dbReference>
<dbReference type="InterPro" id="IPR023214">
    <property type="entry name" value="HAD_sf"/>
</dbReference>
<name>A0A0V0QKE6_PSEPJ</name>
<evidence type="ECO:0000313" key="2">
    <source>
        <dbReference type="Proteomes" id="UP000054937"/>
    </source>
</evidence>
<dbReference type="SUPFAM" id="SSF56784">
    <property type="entry name" value="HAD-like"/>
    <property type="match status" value="1"/>
</dbReference>
<dbReference type="OMA" id="FEHNNIM"/>
<organism evidence="1 2">
    <name type="scientific">Pseudocohnilembus persalinus</name>
    <name type="common">Ciliate</name>
    <dbReference type="NCBI Taxonomy" id="266149"/>
    <lineage>
        <taxon>Eukaryota</taxon>
        <taxon>Sar</taxon>
        <taxon>Alveolata</taxon>
        <taxon>Ciliophora</taxon>
        <taxon>Intramacronucleata</taxon>
        <taxon>Oligohymenophorea</taxon>
        <taxon>Scuticociliatia</taxon>
        <taxon>Philasterida</taxon>
        <taxon>Pseudocohnilembidae</taxon>
        <taxon>Pseudocohnilembus</taxon>
    </lineage>
</organism>
<sequence>MLAIKNNKTQFYNDYDKLQNIKAHDTIQGHNVYFRPGRTEFLDFLFMQNQNLFEIGVWSSLDKEKTQLLTQSFFGRHYRNLLFVSATRREEYEGVQSSYNFNPLPIKRDLKLVFDRFQDFEHNNTIVFSNFPNQSEEYRINDVIMPQYDPTKLGSNFEIDFALPGVMKYLRGLKFFIFKKGMIDVRPMLATKSYQFLLDRVTNTGLNYNTYN</sequence>